<dbReference type="UniPathway" id="UPA00251">
    <property type="reaction ID" value="UER00318"/>
</dbReference>
<dbReference type="PANTHER" id="PTHR11458:SF0">
    <property type="entry name" value="DELTA-AMINOLEVULINIC ACID DEHYDRATASE"/>
    <property type="match status" value="1"/>
</dbReference>
<dbReference type="Proteomes" id="UP000030755">
    <property type="component" value="Unassembled WGS sequence"/>
</dbReference>
<dbReference type="PANTHER" id="PTHR11458">
    <property type="entry name" value="DELTA-AMINOLEVULINIC ACID DEHYDRATASE"/>
    <property type="match status" value="1"/>
</dbReference>
<comment type="similarity">
    <text evidence="2 12">Belongs to the ALAD family.</text>
</comment>
<evidence type="ECO:0000256" key="8">
    <source>
        <dbReference type="PIRSR" id="PIRSR001415-1"/>
    </source>
</evidence>
<comment type="pathway">
    <text evidence="1">Porphyrin-containing compound metabolism; protoporphyrin-IX biosynthesis; coproporphyrinogen-III from 5-aminolevulinate: step 1/4.</text>
</comment>
<sequence>MHQTIHQTISHHALLKWYSPSTKLIERLIYPVFVSTEENCYEDLMYLPGQKRIGTKRLYNHLKPLVDGGLQSIILFISSDSIHKDEEGSFADDSVNPVIKAIGLLKEWFPRLLIACDVCVCAYTSHGHCGLTLANGNIDNSRSIKRLADIALAYAQAGCDVVAPSDMMDNRVMAIKEILRANSLSSTVSILSYAAKFHSSLYTPFRKVSSSSPLYGDRSKYQLPFESHSVAMKSIVSIITLFHKKRDIEEGADFIIVKPGLFYLDIVCKAKELFPFTPVAVYQVSGEYAAIYHASKAGILDLDQTIHEYLSGCIRAGASMIITYFVPQIIFNKNHEY</sequence>
<dbReference type="AlphaFoldDB" id="A0A075AQU1"/>
<dbReference type="GO" id="GO:0008270">
    <property type="term" value="F:zinc ion binding"/>
    <property type="evidence" value="ECO:0007669"/>
    <property type="project" value="TreeGrafter"/>
</dbReference>
<dbReference type="Pfam" id="PF00490">
    <property type="entry name" value="ALAD"/>
    <property type="match status" value="1"/>
</dbReference>
<dbReference type="InterPro" id="IPR001731">
    <property type="entry name" value="ALAD"/>
</dbReference>
<evidence type="ECO:0000256" key="7">
    <source>
        <dbReference type="ARBA" id="ARBA00047651"/>
    </source>
</evidence>
<comment type="catalytic activity">
    <reaction evidence="7 11">
        <text>2 5-aminolevulinate = porphobilinogen + 2 H2O + H(+)</text>
        <dbReference type="Rhea" id="RHEA:24064"/>
        <dbReference type="ChEBI" id="CHEBI:15377"/>
        <dbReference type="ChEBI" id="CHEBI:15378"/>
        <dbReference type="ChEBI" id="CHEBI:58126"/>
        <dbReference type="ChEBI" id="CHEBI:356416"/>
        <dbReference type="EC" id="4.2.1.24"/>
    </reaction>
</comment>
<dbReference type="PROSITE" id="PS00169">
    <property type="entry name" value="D_ALA_DEHYDRATASE"/>
    <property type="match status" value="1"/>
</dbReference>
<feature type="binding site" evidence="9">
    <location>
        <position position="218"/>
    </location>
    <ligand>
        <name>5-aminolevulinate</name>
        <dbReference type="ChEBI" id="CHEBI:356416"/>
        <label>1</label>
    </ligand>
</feature>
<dbReference type="SUPFAM" id="SSF51569">
    <property type="entry name" value="Aldolase"/>
    <property type="match status" value="1"/>
</dbReference>
<feature type="active site" description="Schiff-base intermediate with substrate" evidence="8">
    <location>
        <position position="258"/>
    </location>
</feature>
<dbReference type="EMBL" id="KE561145">
    <property type="protein sequence ID" value="EPZ32550.1"/>
    <property type="molecule type" value="Genomic_DNA"/>
</dbReference>
<keyword evidence="4 11" id="KW-0456">Lyase</keyword>
<feature type="binding site" evidence="9">
    <location>
        <position position="206"/>
    </location>
    <ligand>
        <name>5-aminolevulinate</name>
        <dbReference type="ChEBI" id="CHEBI:356416"/>
        <label>1</label>
    </ligand>
</feature>
<evidence type="ECO:0000256" key="9">
    <source>
        <dbReference type="PIRSR" id="PIRSR001415-2"/>
    </source>
</evidence>
<comment type="subunit">
    <text evidence="11">Homooctamer.</text>
</comment>
<dbReference type="HOGENOM" id="CLU_035731_0_1_1"/>
<protein>
    <recommendedName>
        <fullName evidence="11">Delta-aminolevulinic acid dehydratase</fullName>
        <ecNumber evidence="11">4.2.1.24</ecNumber>
    </recommendedName>
</protein>
<comment type="function">
    <text evidence="6">Catalyzes an early step in the biosynthesis of tetrapyrroles. Binds two molecules of 5-aminolevulinate per subunit, each at a distinct site, and catalyzes their condensation to form porphobilinogen.</text>
</comment>
<keyword evidence="15" id="KW-1185">Reference proteome</keyword>
<feature type="active site" description="Schiff-base intermediate with substrate" evidence="8">
    <location>
        <position position="196"/>
    </location>
</feature>
<dbReference type="OMA" id="YQMDYAN"/>
<gene>
    <name evidence="13" type="ORF">O9G_002327</name>
    <name evidence="14" type="ORF">ROZALSC1DRAFT_31786</name>
</gene>
<keyword evidence="10" id="KW-0479">Metal-binding</keyword>
<evidence type="ECO:0000256" key="12">
    <source>
        <dbReference type="RuleBase" id="RU004161"/>
    </source>
</evidence>
<reference evidence="16" key="2">
    <citation type="journal article" date="2018" name="Nat. Microbiol.">
        <title>Leveraging single-cell genomics to expand the fungal tree of life.</title>
        <authorList>
            <person name="Ahrendt S.R."/>
            <person name="Quandt C.A."/>
            <person name="Ciobanu D."/>
            <person name="Clum A."/>
            <person name="Salamov A."/>
            <person name="Andreopoulos B."/>
            <person name="Cheng J.F."/>
            <person name="Woyke T."/>
            <person name="Pelin A."/>
            <person name="Henrissat B."/>
            <person name="Reynolds N.K."/>
            <person name="Benny G.L."/>
            <person name="Smith M.E."/>
            <person name="James T.Y."/>
            <person name="Grigoriev I.V."/>
        </authorList>
    </citation>
    <scope>NUCLEOTIDE SEQUENCE [LARGE SCALE GENOMIC DNA]</scope>
    <source>
        <strain evidence="16">CSF55</strain>
    </source>
</reference>
<dbReference type="GO" id="GO:0006782">
    <property type="term" value="P:protoporphyrinogen IX biosynthetic process"/>
    <property type="evidence" value="ECO:0007669"/>
    <property type="project" value="UniProtKB-UniPathway"/>
</dbReference>
<feature type="binding site" evidence="10">
    <location>
        <position position="129"/>
    </location>
    <ligand>
        <name>Zn(2+)</name>
        <dbReference type="ChEBI" id="CHEBI:29105"/>
        <note>catalytic</note>
    </ligand>
</feature>
<evidence type="ECO:0000313" key="16">
    <source>
        <dbReference type="Proteomes" id="UP000281549"/>
    </source>
</evidence>
<dbReference type="STRING" id="988480.A0A075AQU1"/>
<evidence type="ECO:0000313" key="15">
    <source>
        <dbReference type="Proteomes" id="UP000030755"/>
    </source>
</evidence>
<dbReference type="InterPro" id="IPR030656">
    <property type="entry name" value="ALAD_AS"/>
</dbReference>
<dbReference type="InterPro" id="IPR013785">
    <property type="entry name" value="Aldolase_TIM"/>
</dbReference>
<keyword evidence="5 11" id="KW-0627">Porphyrin biosynthesis</keyword>
<keyword evidence="10" id="KW-0862">Zinc</keyword>
<dbReference type="PIRSF" id="PIRSF001415">
    <property type="entry name" value="Porphbilin_synth"/>
    <property type="match status" value="1"/>
</dbReference>
<dbReference type="Gene3D" id="3.20.20.70">
    <property type="entry name" value="Aldolase class I"/>
    <property type="match status" value="1"/>
</dbReference>
<evidence type="ECO:0000256" key="6">
    <source>
        <dbReference type="ARBA" id="ARBA00025628"/>
    </source>
</evidence>
<dbReference type="PRINTS" id="PR00144">
    <property type="entry name" value="DALDHYDRTASE"/>
</dbReference>
<evidence type="ECO:0000256" key="2">
    <source>
        <dbReference type="ARBA" id="ARBA00008055"/>
    </source>
</evidence>
<evidence type="ECO:0000256" key="11">
    <source>
        <dbReference type="RuleBase" id="RU000515"/>
    </source>
</evidence>
<evidence type="ECO:0000313" key="14">
    <source>
        <dbReference type="EMBL" id="RKP16146.1"/>
    </source>
</evidence>
<name>A0A075AQU1_ROZAC</name>
<feature type="binding site" evidence="9">
    <location>
        <position position="324"/>
    </location>
    <ligand>
        <name>5-aminolevulinate</name>
        <dbReference type="ChEBI" id="CHEBI:356416"/>
        <label>2</label>
    </ligand>
</feature>
<evidence type="ECO:0000256" key="10">
    <source>
        <dbReference type="PIRSR" id="PIRSR001415-3"/>
    </source>
</evidence>
<dbReference type="EC" id="4.2.1.24" evidence="11"/>
<evidence type="ECO:0000256" key="5">
    <source>
        <dbReference type="ARBA" id="ARBA00023244"/>
    </source>
</evidence>
<dbReference type="GO" id="GO:0005829">
    <property type="term" value="C:cytosol"/>
    <property type="evidence" value="ECO:0007669"/>
    <property type="project" value="TreeGrafter"/>
</dbReference>
<keyword evidence="3" id="KW-0350">Heme biosynthesis</keyword>
<accession>A0A075AQU1</accession>
<feature type="binding site" evidence="10">
    <location>
        <position position="121"/>
    </location>
    <ligand>
        <name>Zn(2+)</name>
        <dbReference type="ChEBI" id="CHEBI:29105"/>
        <note>catalytic</note>
    </ligand>
</feature>
<dbReference type="EMBL" id="ML006920">
    <property type="protein sequence ID" value="RKP16146.1"/>
    <property type="molecule type" value="Genomic_DNA"/>
</dbReference>
<dbReference type="GO" id="GO:0004655">
    <property type="term" value="F:porphobilinogen synthase activity"/>
    <property type="evidence" value="ECO:0007669"/>
    <property type="project" value="UniProtKB-EC"/>
</dbReference>
<dbReference type="OrthoDB" id="1530at2759"/>
<evidence type="ECO:0000313" key="13">
    <source>
        <dbReference type="EMBL" id="EPZ32550.1"/>
    </source>
</evidence>
<reference evidence="13 15" key="1">
    <citation type="journal article" date="2013" name="Curr. Biol.">
        <title>Shared signatures of parasitism and phylogenomics unite Cryptomycota and microsporidia.</title>
        <authorList>
            <person name="James T.Y."/>
            <person name="Pelin A."/>
            <person name="Bonen L."/>
            <person name="Ahrendt S."/>
            <person name="Sain D."/>
            <person name="Corradi N."/>
            <person name="Stajich J.E."/>
        </authorList>
    </citation>
    <scope>NUCLEOTIDE SEQUENCE [LARGE SCALE GENOMIC DNA]</scope>
    <source>
        <strain evidence="13">CSF55</strain>
        <strain evidence="13">CSF55</strain>
    </source>
</reference>
<organism evidence="13 15">
    <name type="scientific">Rozella allomycis (strain CSF55)</name>
    <dbReference type="NCBI Taxonomy" id="988480"/>
    <lineage>
        <taxon>Eukaryota</taxon>
        <taxon>Fungi</taxon>
        <taxon>Fungi incertae sedis</taxon>
        <taxon>Cryptomycota</taxon>
        <taxon>Cryptomycota incertae sedis</taxon>
        <taxon>Rozella</taxon>
    </lineage>
</organism>
<evidence type="ECO:0000256" key="3">
    <source>
        <dbReference type="ARBA" id="ARBA00023133"/>
    </source>
</evidence>
<reference evidence="14" key="3">
    <citation type="submission" date="2018-08" db="EMBL/GenBank/DDBJ databases">
        <title>Leveraging single-cell genomics to expand the Fungal Tree of Life.</title>
        <authorList>
            <consortium name="DOE Joint Genome Institute"/>
            <person name="Ahrendt S.R."/>
            <person name="Quandt C.A."/>
            <person name="Ciobanu D."/>
            <person name="Clum A."/>
            <person name="Salamov A."/>
            <person name="Andreopoulos B."/>
            <person name="Cheng J.-F."/>
            <person name="Woyke T."/>
            <person name="Pelin A."/>
            <person name="Henrissat B."/>
            <person name="Reynolds N."/>
            <person name="Benny G.L."/>
            <person name="Smith M.E."/>
            <person name="James T.Y."/>
            <person name="Grigoriev I.V."/>
        </authorList>
    </citation>
    <scope>NUCLEOTIDE SEQUENCE</scope>
    <source>
        <strain evidence="14">CSF55</strain>
    </source>
</reference>
<dbReference type="SMART" id="SM01004">
    <property type="entry name" value="ALAD"/>
    <property type="match status" value="1"/>
</dbReference>
<feature type="binding site" evidence="9">
    <location>
        <position position="285"/>
    </location>
    <ligand>
        <name>5-aminolevulinate</name>
        <dbReference type="ChEBI" id="CHEBI:356416"/>
        <label>2</label>
    </ligand>
</feature>
<feature type="binding site" evidence="10">
    <location>
        <position position="119"/>
    </location>
    <ligand>
        <name>Zn(2+)</name>
        <dbReference type="ChEBI" id="CHEBI:29105"/>
        <note>catalytic</note>
    </ligand>
</feature>
<evidence type="ECO:0000256" key="4">
    <source>
        <dbReference type="ARBA" id="ARBA00023239"/>
    </source>
</evidence>
<dbReference type="NCBIfam" id="NF006762">
    <property type="entry name" value="PRK09283.1"/>
    <property type="match status" value="1"/>
</dbReference>
<proteinExistence type="inferred from homology"/>
<dbReference type="Proteomes" id="UP000281549">
    <property type="component" value="Unassembled WGS sequence"/>
</dbReference>
<evidence type="ECO:0000256" key="1">
    <source>
        <dbReference type="ARBA" id="ARBA00004694"/>
    </source>
</evidence>